<dbReference type="Pfam" id="PF12171">
    <property type="entry name" value="zf-C2H2_jaz"/>
    <property type="match status" value="1"/>
</dbReference>
<evidence type="ECO:0000256" key="1">
    <source>
        <dbReference type="ARBA" id="ARBA00022723"/>
    </source>
</evidence>
<proteinExistence type="predicted"/>
<dbReference type="EMBL" id="EU016627">
    <property type="protein sequence ID" value="ABZ08338.1"/>
    <property type="molecule type" value="Genomic_DNA"/>
</dbReference>
<evidence type="ECO:0000313" key="5">
    <source>
        <dbReference type="EMBL" id="ABZ08338.1"/>
    </source>
</evidence>
<name>B3T6X9_9ARCH</name>
<dbReference type="AlphaFoldDB" id="B3T6X9"/>
<reference evidence="5" key="1">
    <citation type="journal article" date="2008" name="ISME J.">
        <title>Genomic patterns of recombination, clonal divergence and environment in marine microbial populations.</title>
        <authorList>
            <person name="Konstantinidis K.T."/>
            <person name="Delong E.F."/>
        </authorList>
    </citation>
    <scope>NUCLEOTIDE SEQUENCE</scope>
</reference>
<feature type="domain" description="C2H2-type" evidence="4">
    <location>
        <begin position="5"/>
        <end position="34"/>
    </location>
</feature>
<evidence type="ECO:0000256" key="2">
    <source>
        <dbReference type="ARBA" id="ARBA00022771"/>
    </source>
</evidence>
<evidence type="ECO:0000259" key="4">
    <source>
        <dbReference type="PROSITE" id="PS50157"/>
    </source>
</evidence>
<gene>
    <name evidence="5" type="ORF">ALOHA_HF4000APKG2O16ctg9g16</name>
</gene>
<keyword evidence="2" id="KW-0863">Zinc-finger</keyword>
<dbReference type="InterPro" id="IPR022755">
    <property type="entry name" value="Znf_C2H2_jaz"/>
</dbReference>
<keyword evidence="1" id="KW-0479">Metal-binding</keyword>
<dbReference type="PROSITE" id="PS50157">
    <property type="entry name" value="ZINC_FINGER_C2H2_2"/>
    <property type="match status" value="1"/>
</dbReference>
<keyword evidence="3" id="KW-0862">Zinc</keyword>
<dbReference type="Gene3D" id="3.30.160.60">
    <property type="entry name" value="Classic Zinc Finger"/>
    <property type="match status" value="1"/>
</dbReference>
<dbReference type="InterPro" id="IPR013087">
    <property type="entry name" value="Znf_C2H2_type"/>
</dbReference>
<evidence type="ECO:0000256" key="3">
    <source>
        <dbReference type="ARBA" id="ARBA00022833"/>
    </source>
</evidence>
<dbReference type="GO" id="GO:0008270">
    <property type="term" value="F:zinc ion binding"/>
    <property type="evidence" value="ECO:0007669"/>
    <property type="project" value="UniProtKB-KW"/>
</dbReference>
<accession>B3T6X9</accession>
<organism evidence="5">
    <name type="scientific">uncultured marine crenarchaeote HF4000_APKG2O16</name>
    <dbReference type="NCBI Taxonomy" id="455582"/>
    <lineage>
        <taxon>Archaea</taxon>
        <taxon>Nitrososphaerota</taxon>
        <taxon>Nitrososphaeria</taxon>
        <taxon>Nitrosopumilales</taxon>
        <taxon>environmental samples</taxon>
    </lineage>
</organism>
<sequence length="40" mass="4917">MGQLINCKICGREFESEEVLKKHQSFCTFSRRKYYKERSR</sequence>
<protein>
    <submittedName>
        <fullName evidence="5">Putative zinc finger, C2H2 type</fullName>
    </submittedName>
</protein>